<feature type="transmembrane region" description="Helical" evidence="5">
    <location>
        <begin position="408"/>
        <end position="429"/>
    </location>
</feature>
<dbReference type="Gene3D" id="1.20.1250.20">
    <property type="entry name" value="MFS general substrate transporter like domains"/>
    <property type="match status" value="2"/>
</dbReference>
<reference evidence="7 8" key="1">
    <citation type="submission" date="2024-04" db="EMBL/GenBank/DDBJ databases">
        <title>A novel species isolated from cricket.</title>
        <authorList>
            <person name="Wang H.-C."/>
        </authorList>
    </citation>
    <scope>NUCLEOTIDE SEQUENCE [LARGE SCALE GENOMIC DNA]</scope>
    <source>
        <strain evidence="7 8">WL0021</strain>
    </source>
</reference>
<dbReference type="PANTHER" id="PTHR11662">
    <property type="entry name" value="SOLUTE CARRIER FAMILY 17"/>
    <property type="match status" value="1"/>
</dbReference>
<feature type="transmembrane region" description="Helical" evidence="5">
    <location>
        <begin position="253"/>
        <end position="277"/>
    </location>
</feature>
<feature type="transmembrane region" description="Helical" evidence="5">
    <location>
        <begin position="289"/>
        <end position="308"/>
    </location>
</feature>
<keyword evidence="4 5" id="KW-0472">Membrane</keyword>
<dbReference type="Proteomes" id="UP001418637">
    <property type="component" value="Unassembled WGS sequence"/>
</dbReference>
<dbReference type="PROSITE" id="PS50850">
    <property type="entry name" value="MFS"/>
    <property type="match status" value="1"/>
</dbReference>
<comment type="subcellular location">
    <subcellularLocation>
        <location evidence="1">Membrane</location>
        <topology evidence="1">Multi-pass membrane protein</topology>
    </subcellularLocation>
</comment>
<evidence type="ECO:0000256" key="1">
    <source>
        <dbReference type="ARBA" id="ARBA00004141"/>
    </source>
</evidence>
<evidence type="ECO:0000313" key="7">
    <source>
        <dbReference type="EMBL" id="MEN3929918.1"/>
    </source>
</evidence>
<dbReference type="EMBL" id="JBBYXI010000001">
    <property type="protein sequence ID" value="MEN3929918.1"/>
    <property type="molecule type" value="Genomic_DNA"/>
</dbReference>
<name>A0ABV0BH96_9HYPH</name>
<feature type="transmembrane region" description="Helical" evidence="5">
    <location>
        <begin position="114"/>
        <end position="141"/>
    </location>
</feature>
<protein>
    <submittedName>
        <fullName evidence="7">MFS transporter</fullName>
    </submittedName>
</protein>
<dbReference type="InterPro" id="IPR011701">
    <property type="entry name" value="MFS"/>
</dbReference>
<dbReference type="InterPro" id="IPR020846">
    <property type="entry name" value="MFS_dom"/>
</dbReference>
<evidence type="ECO:0000256" key="2">
    <source>
        <dbReference type="ARBA" id="ARBA00022692"/>
    </source>
</evidence>
<evidence type="ECO:0000256" key="4">
    <source>
        <dbReference type="ARBA" id="ARBA00023136"/>
    </source>
</evidence>
<feature type="transmembrane region" description="Helical" evidence="5">
    <location>
        <begin position="174"/>
        <end position="196"/>
    </location>
</feature>
<feature type="transmembrane region" description="Helical" evidence="5">
    <location>
        <begin position="202"/>
        <end position="224"/>
    </location>
</feature>
<keyword evidence="8" id="KW-1185">Reference proteome</keyword>
<dbReference type="SUPFAM" id="SSF103473">
    <property type="entry name" value="MFS general substrate transporter"/>
    <property type="match status" value="1"/>
</dbReference>
<evidence type="ECO:0000256" key="5">
    <source>
        <dbReference type="SAM" id="Phobius"/>
    </source>
</evidence>
<sequence length="438" mass="47799">MALNEAIVAQVNNKPADVVEAAGQTTNTQARVSNWDRKILGVPAWIVAIGLFFLGWIFMYADRTILNPIMGELEREFGLTKTQLGLLNSVFFTTYALSQIPAGMLGDAYGRKLVLVPGFIFFGLATAATGLAGSFFMLFLARAAVGIGEGSYYGPQFAISNEAIPVKYRSFGTALINSGMAFGMAIGLMGASYLVYTHNFSWHIPFFVFAVPTILVAIAIMFIVKEDYKPTRGSKSRKDVWTDAIKILKNRNLVLAFFMEFCSLYGFFVLLTWLPYYLQTERGIPGSEIGFISSLIAWMSIPGALLFSVLSDRWGRRAPFAYFMVPIAAVAMVAVVYTTSMTGLVIALVIYGLFGKLAIDPVLLSFVADNTPKENYSTVFGCYNFVGMSSSIIASTLTGLIADHTGSLVPNFYIAAGLLMLGLIAMLFVKETAHQKVS</sequence>
<feature type="transmembrane region" description="Helical" evidence="5">
    <location>
        <begin position="42"/>
        <end position="61"/>
    </location>
</feature>
<dbReference type="Pfam" id="PF07690">
    <property type="entry name" value="MFS_1"/>
    <property type="match status" value="1"/>
</dbReference>
<accession>A0ABV0BH96</accession>
<proteinExistence type="predicted"/>
<feature type="transmembrane region" description="Helical" evidence="5">
    <location>
        <begin position="344"/>
        <end position="368"/>
    </location>
</feature>
<gene>
    <name evidence="7" type="ORF">WJT86_02440</name>
</gene>
<evidence type="ECO:0000256" key="3">
    <source>
        <dbReference type="ARBA" id="ARBA00022989"/>
    </source>
</evidence>
<keyword evidence="2 5" id="KW-0812">Transmembrane</keyword>
<dbReference type="InterPro" id="IPR036259">
    <property type="entry name" value="MFS_trans_sf"/>
</dbReference>
<comment type="caution">
    <text evidence="7">The sequence shown here is derived from an EMBL/GenBank/DDBJ whole genome shotgun (WGS) entry which is preliminary data.</text>
</comment>
<keyword evidence="3 5" id="KW-1133">Transmembrane helix</keyword>
<dbReference type="InterPro" id="IPR050382">
    <property type="entry name" value="MFS_Na/Anion_cotransporter"/>
</dbReference>
<evidence type="ECO:0000313" key="8">
    <source>
        <dbReference type="Proteomes" id="UP001418637"/>
    </source>
</evidence>
<organism evidence="7 8">
    <name type="scientific">Hohaiivirga grylli</name>
    <dbReference type="NCBI Taxonomy" id="3133970"/>
    <lineage>
        <taxon>Bacteria</taxon>
        <taxon>Pseudomonadati</taxon>
        <taxon>Pseudomonadota</taxon>
        <taxon>Alphaproteobacteria</taxon>
        <taxon>Hyphomicrobiales</taxon>
        <taxon>Methylobacteriaceae</taxon>
        <taxon>Hohaiivirga</taxon>
    </lineage>
</organism>
<evidence type="ECO:0000259" key="6">
    <source>
        <dbReference type="PROSITE" id="PS50850"/>
    </source>
</evidence>
<dbReference type="PANTHER" id="PTHR11662:SF399">
    <property type="entry name" value="FI19708P1-RELATED"/>
    <property type="match status" value="1"/>
</dbReference>
<feature type="domain" description="Major facilitator superfamily (MFS) profile" evidence="6">
    <location>
        <begin position="48"/>
        <end position="434"/>
    </location>
</feature>
<dbReference type="RefSeq" id="WP_346335894.1">
    <property type="nucleotide sequence ID" value="NZ_JBBYXI010000001.1"/>
</dbReference>
<feature type="transmembrane region" description="Helical" evidence="5">
    <location>
        <begin position="320"/>
        <end position="338"/>
    </location>
</feature>
<feature type="transmembrane region" description="Helical" evidence="5">
    <location>
        <begin position="380"/>
        <end position="402"/>
    </location>
</feature>